<keyword evidence="1" id="KW-0732">Signal</keyword>
<evidence type="ECO:0000313" key="4">
    <source>
        <dbReference type="Proteomes" id="UP000516072"/>
    </source>
</evidence>
<feature type="chain" id="PRO_5028808433" description="Ice-binding protein C-terminal domain-containing protein" evidence="1">
    <location>
        <begin position="24"/>
        <end position="249"/>
    </location>
</feature>
<evidence type="ECO:0000259" key="2">
    <source>
        <dbReference type="Pfam" id="PF07589"/>
    </source>
</evidence>
<dbReference type="EMBL" id="LR778175">
    <property type="protein sequence ID" value="CAB1276831.1"/>
    <property type="molecule type" value="Genomic_DNA"/>
</dbReference>
<evidence type="ECO:0000256" key="1">
    <source>
        <dbReference type="SAM" id="SignalP"/>
    </source>
</evidence>
<sequence>MCKKIVLLAVITLLSLMTISAQAILITDSNVVKLTQDDVNQSFMLNWTSPAGDPSLSATSTWTVYDFNTTTNTVILQGVLANTTDLSTTGLSNAGITTFGFEAPGLDFADSSVTGDVFSNIDQVKGSFPGGSKVNTCVFTTGCNGGSQNSALAAGDETYITLSLVFGDNIGGANGIQLSAFPIKFQTSSGSYEFTATGSVLGGEVPPGGGNPTNPSVPEPSILWLFGAGLFALSWLNRRHYSYSQVYLA</sequence>
<dbReference type="InterPro" id="IPR013424">
    <property type="entry name" value="Ice-binding_C"/>
</dbReference>
<feature type="signal peptide" evidence="1">
    <location>
        <begin position="1"/>
        <end position="23"/>
    </location>
</feature>
<dbReference type="Pfam" id="PF07589">
    <property type="entry name" value="PEP-CTERM"/>
    <property type="match status" value="1"/>
</dbReference>
<dbReference type="KEGG" id="ntg:NSCAC_1368"/>
<name>A0A7G1QB09_9GAMM</name>
<keyword evidence="4" id="KW-1185">Reference proteome</keyword>
<proteinExistence type="predicted"/>
<dbReference type="NCBIfam" id="NF033947">
    <property type="entry name" value="PEP-cistern"/>
    <property type="match status" value="1"/>
</dbReference>
<dbReference type="AlphaFoldDB" id="A0A7G1QB09"/>
<dbReference type="NCBIfam" id="TIGR02595">
    <property type="entry name" value="PEP_CTERM"/>
    <property type="match status" value="1"/>
</dbReference>
<protein>
    <recommendedName>
        <fullName evidence="2">Ice-binding protein C-terminal domain-containing protein</fullName>
    </recommendedName>
</protein>
<reference evidence="3 4" key="1">
    <citation type="submission" date="2020-03" db="EMBL/GenBank/DDBJ databases">
        <authorList>
            <person name="Picone N."/>
        </authorList>
    </citation>
    <scope>NUCLEOTIDE SEQUENCE [LARGE SCALE GENOMIC DNA]</scope>
    <source>
        <strain evidence="3">NSCAC1</strain>
    </source>
</reference>
<accession>A0A7G1QB09</accession>
<dbReference type="Proteomes" id="UP000516072">
    <property type="component" value="Chromosome"/>
</dbReference>
<feature type="domain" description="Ice-binding protein C-terminal" evidence="2">
    <location>
        <begin position="216"/>
        <end position="239"/>
    </location>
</feature>
<evidence type="ECO:0000313" key="3">
    <source>
        <dbReference type="EMBL" id="CAB1276831.1"/>
    </source>
</evidence>
<gene>
    <name evidence="3" type="ORF">NSCAC_1368</name>
</gene>
<organism evidence="3 4">
    <name type="scientific">Candidatus Nitrosacidococcus tergens</name>
    <dbReference type="NCBI Taxonomy" id="553981"/>
    <lineage>
        <taxon>Bacteria</taxon>
        <taxon>Pseudomonadati</taxon>
        <taxon>Pseudomonadota</taxon>
        <taxon>Gammaproteobacteria</taxon>
        <taxon>Chromatiales</taxon>
        <taxon>Chromatiaceae</taxon>
        <taxon>Candidatus Nitrosacidococcus</taxon>
    </lineage>
</organism>